<keyword evidence="3" id="KW-1185">Reference proteome</keyword>
<dbReference type="AlphaFoldDB" id="A0A290Z3W2"/>
<evidence type="ECO:0000313" key="3">
    <source>
        <dbReference type="Proteomes" id="UP000218505"/>
    </source>
</evidence>
<dbReference type="Pfam" id="PF14280">
    <property type="entry name" value="DUF4365"/>
    <property type="match status" value="1"/>
</dbReference>
<dbReference type="KEGG" id="apre:CNX65_10365"/>
<dbReference type="EMBL" id="CP023445">
    <property type="protein sequence ID" value="ATE53643.1"/>
    <property type="molecule type" value="Genomic_DNA"/>
</dbReference>
<organism evidence="2 3">
    <name type="scientific">Actinosynnema pretiosum</name>
    <dbReference type="NCBI Taxonomy" id="42197"/>
    <lineage>
        <taxon>Bacteria</taxon>
        <taxon>Bacillati</taxon>
        <taxon>Actinomycetota</taxon>
        <taxon>Actinomycetes</taxon>
        <taxon>Pseudonocardiales</taxon>
        <taxon>Pseudonocardiaceae</taxon>
        <taxon>Actinosynnema</taxon>
    </lineage>
</organism>
<sequence length="184" mass="20516">MSVDGDEADADAVLLGGGLPRSAAQEQFSLAYVQLVAAAGGYSIKRHETDYDGVDLTLYGSGPYSGYKPEFEMQLKCTRQQSLLKADHLAWSMKRKPFEKLTLGKRYIPALLGVIIIPEGIDDLLSISEDGLVTTCRMYWQWRQELGTIQEGSKTKTVRLPRSNLFDVHGLQKIMETIEEGGEW</sequence>
<dbReference type="InterPro" id="IPR025375">
    <property type="entry name" value="DUF4365"/>
</dbReference>
<gene>
    <name evidence="2" type="ORF">CNX65_10365</name>
</gene>
<accession>A0A290Z3W2</accession>
<name>A0A290Z3W2_9PSEU</name>
<proteinExistence type="predicted"/>
<dbReference type="RefSeq" id="WP_096492581.1">
    <property type="nucleotide sequence ID" value="NZ_CP023445.1"/>
</dbReference>
<feature type="domain" description="DUF4365" evidence="1">
    <location>
        <begin position="26"/>
        <end position="177"/>
    </location>
</feature>
<reference evidence="2" key="1">
    <citation type="submission" date="2017-09" db="EMBL/GenBank/DDBJ databases">
        <title>Complete Genome Sequence of ansamitocin-producing Bacterium Actinosynnema pretiosum X47.</title>
        <authorList>
            <person name="Cao G."/>
            <person name="Zong G."/>
            <person name="Zhong C."/>
            <person name="Fu J."/>
        </authorList>
    </citation>
    <scope>NUCLEOTIDE SEQUENCE [LARGE SCALE GENOMIC DNA]</scope>
    <source>
        <strain evidence="2">X47</strain>
    </source>
</reference>
<evidence type="ECO:0000313" key="2">
    <source>
        <dbReference type="EMBL" id="ATE53643.1"/>
    </source>
</evidence>
<dbReference type="Proteomes" id="UP000218505">
    <property type="component" value="Chromosome"/>
</dbReference>
<evidence type="ECO:0000259" key="1">
    <source>
        <dbReference type="Pfam" id="PF14280"/>
    </source>
</evidence>
<protein>
    <submittedName>
        <fullName evidence="2">DUF4365 domain-containing protein</fullName>
    </submittedName>
</protein>